<dbReference type="RefSeq" id="WP_173777584.1">
    <property type="nucleotide sequence ID" value="NZ_JABSNO010000001.1"/>
</dbReference>
<dbReference type="AlphaFoldDB" id="A0A8J8G4I5"/>
<evidence type="ECO:0000313" key="1">
    <source>
        <dbReference type="EMBL" id="NRS90936.1"/>
    </source>
</evidence>
<evidence type="ECO:0000313" key="2">
    <source>
        <dbReference type="Proteomes" id="UP000610746"/>
    </source>
</evidence>
<gene>
    <name evidence="1" type="ORF">HNQ03_000001</name>
</gene>
<organism evidence="1 2">
    <name type="scientific">Frigoriflavimonas asaccharolytica</name>
    <dbReference type="NCBI Taxonomy" id="2735899"/>
    <lineage>
        <taxon>Bacteria</taxon>
        <taxon>Pseudomonadati</taxon>
        <taxon>Bacteroidota</taxon>
        <taxon>Flavobacteriia</taxon>
        <taxon>Flavobacteriales</taxon>
        <taxon>Weeksellaceae</taxon>
        <taxon>Frigoriflavimonas</taxon>
    </lineage>
</organism>
<reference evidence="1" key="1">
    <citation type="submission" date="2020-05" db="EMBL/GenBank/DDBJ databases">
        <title>Genomic Encyclopedia of Type Strains, Phase IV (KMG-V): Genome sequencing to study the core and pangenomes of soil and plant-associated prokaryotes.</title>
        <authorList>
            <person name="Whitman W."/>
        </authorList>
    </citation>
    <scope>NUCLEOTIDE SEQUENCE</scope>
    <source>
        <strain evidence="1">16F</strain>
    </source>
</reference>
<keyword evidence="2" id="KW-1185">Reference proteome</keyword>
<dbReference type="Proteomes" id="UP000610746">
    <property type="component" value="Unassembled WGS sequence"/>
</dbReference>
<proteinExistence type="predicted"/>
<accession>A0A8J8G4I5</accession>
<sequence length="230" mass="26384">MKIRILFILFLFIDLFSAQNVVFNKIESTFKNTDQFLYKIDNGNQDAKFLAEIEIQGYSSNYVETFKKILSKAKEVGANAFAYQPFLKIDENDTKINVSNYKLNLYHLDKALFHTQENEVILIASSAQDQKIRWNDENILLKENSFLRLEMLPGEIYSLSTRGLFGSTVKLSYNQNQKKQYFLISSLKVKSDKSGVGGLNLKTGDIISVDSSYGDFLTIILQELEIQKIN</sequence>
<protein>
    <submittedName>
        <fullName evidence="1">Prolyl oligopeptidase PreP (S9A serine peptidase family)</fullName>
    </submittedName>
</protein>
<name>A0A8J8G4I5_9FLAO</name>
<dbReference type="EMBL" id="JABSNO010000001">
    <property type="protein sequence ID" value="NRS90936.1"/>
    <property type="molecule type" value="Genomic_DNA"/>
</dbReference>
<comment type="caution">
    <text evidence="1">The sequence shown here is derived from an EMBL/GenBank/DDBJ whole genome shotgun (WGS) entry which is preliminary data.</text>
</comment>